<keyword evidence="1" id="KW-1133">Transmembrane helix</keyword>
<dbReference type="Proteomes" id="UP000016649">
    <property type="component" value="Unassembled WGS sequence"/>
</dbReference>
<keyword evidence="3" id="KW-1185">Reference proteome</keyword>
<organism evidence="2 3">
    <name type="scientific">Treponema lecithinolyticum ATCC 700332</name>
    <dbReference type="NCBI Taxonomy" id="1321815"/>
    <lineage>
        <taxon>Bacteria</taxon>
        <taxon>Pseudomonadati</taxon>
        <taxon>Spirochaetota</taxon>
        <taxon>Spirochaetia</taxon>
        <taxon>Spirochaetales</taxon>
        <taxon>Treponemataceae</taxon>
        <taxon>Treponema</taxon>
    </lineage>
</organism>
<dbReference type="Pfam" id="PF04977">
    <property type="entry name" value="DivIC"/>
    <property type="match status" value="1"/>
</dbReference>
<keyword evidence="1" id="KW-0812">Transmembrane</keyword>
<comment type="caution">
    <text evidence="2">The sequence shown here is derived from an EMBL/GenBank/DDBJ whole genome shotgun (WGS) entry which is preliminary data.</text>
</comment>
<evidence type="ECO:0000256" key="1">
    <source>
        <dbReference type="SAM" id="Phobius"/>
    </source>
</evidence>
<protein>
    <submittedName>
        <fullName evidence="2">Septum formation initiator</fullName>
    </submittedName>
</protein>
<sequence length="151" mass="17214">MKNMNRFHFLLSICCAVLVYVCISVLAGQEGIWAYNQLKAHKIFLSLHVEALQRLNRQLVSDDNALRSDSDVIAAYAKKMGFVRDGERLVKISGISETPAFVYDPGTRVMRPEIIFVPEWIAKSIAFLIFILYNLAYSLLCVLHRYDTAKI</sequence>
<name>A0ABN0P1V6_TRELE</name>
<dbReference type="RefSeq" id="WP_021686052.1">
    <property type="nucleotide sequence ID" value="NZ_KI260552.1"/>
</dbReference>
<dbReference type="InterPro" id="IPR007060">
    <property type="entry name" value="FtsL/DivIC"/>
</dbReference>
<evidence type="ECO:0000313" key="3">
    <source>
        <dbReference type="Proteomes" id="UP000016649"/>
    </source>
</evidence>
<dbReference type="EMBL" id="AWVH01000002">
    <property type="protein sequence ID" value="ERJ94546.1"/>
    <property type="molecule type" value="Genomic_DNA"/>
</dbReference>
<gene>
    <name evidence="2" type="ORF">HMPREF9193_00085</name>
</gene>
<keyword evidence="1" id="KW-0472">Membrane</keyword>
<reference evidence="2 3" key="1">
    <citation type="submission" date="2013-08" db="EMBL/GenBank/DDBJ databases">
        <authorList>
            <person name="Weinstock G."/>
            <person name="Sodergren E."/>
            <person name="Wylie T."/>
            <person name="Fulton L."/>
            <person name="Fulton R."/>
            <person name="Fronick C."/>
            <person name="O'Laughlin M."/>
            <person name="Godfrey J."/>
            <person name="Miner T."/>
            <person name="Herter B."/>
            <person name="Appelbaum E."/>
            <person name="Cordes M."/>
            <person name="Lek S."/>
            <person name="Wollam A."/>
            <person name="Pepin K.H."/>
            <person name="Palsikar V.B."/>
            <person name="Mitreva M."/>
            <person name="Wilson R.K."/>
        </authorList>
    </citation>
    <scope>NUCLEOTIDE SEQUENCE [LARGE SCALE GENOMIC DNA]</scope>
    <source>
        <strain evidence="2 3">ATCC 700332</strain>
    </source>
</reference>
<evidence type="ECO:0000313" key="2">
    <source>
        <dbReference type="EMBL" id="ERJ94546.1"/>
    </source>
</evidence>
<accession>A0ABN0P1V6</accession>
<feature type="transmembrane region" description="Helical" evidence="1">
    <location>
        <begin position="120"/>
        <end position="143"/>
    </location>
</feature>
<proteinExistence type="predicted"/>